<dbReference type="AlphaFoldDB" id="A0A8R1EVG6"/>
<keyword evidence="2" id="KW-1185">Reference proteome</keyword>
<name>A0A8R1EVG6_CAEJA</name>
<dbReference type="Gene3D" id="3.30.420.10">
    <property type="entry name" value="Ribonuclease H-like superfamily/Ribonuclease H"/>
    <property type="match status" value="1"/>
</dbReference>
<dbReference type="Proteomes" id="UP000005237">
    <property type="component" value="Unassembled WGS sequence"/>
</dbReference>
<dbReference type="GO" id="GO:0003676">
    <property type="term" value="F:nucleic acid binding"/>
    <property type="evidence" value="ECO:0007669"/>
    <property type="project" value="InterPro"/>
</dbReference>
<proteinExistence type="predicted"/>
<dbReference type="PANTHER" id="PTHR46068">
    <property type="entry name" value="PROTEIN CBG27172"/>
    <property type="match status" value="1"/>
</dbReference>
<evidence type="ECO:0000313" key="2">
    <source>
        <dbReference type="Proteomes" id="UP000005237"/>
    </source>
</evidence>
<sequence length="596" mass="67209">MFGQIPEMGNAIQNNYRRGENCEKRTEISYQRDAKAPTKEKRNNVKKNSSFLFSRVSLDRVVPASLHIMMGAVQKYGFNYCLDASRESDNDTGLPLLKTNYKTERAAKASVLEVETELTVVETDLESLAVIEKVLERFETKSVVPSAFQEDLCDAEFCLFKDKLFSKFKRFDARRETCAECLENFHAVCLGIWDTFSWNLTGSIGEVFRCHRCCGKTGDKVLKMARKKKANVENERGSLIANLSTENASALHCEQFKHFRILAHRACWKKLGAHMSAYMQTFCGNHCVELLEPRAVEQYLAVLQQSVDIPHVKGFLVAFGQFQKLCVARSLTGDEKEQMENAIDTIWTSLRRYAGKETVTPKMHVLLEHVTEFVNRYGTLGKMSEQGIESLHKHVNLLKRGLGSAEIARRLQISSSTVRILRRHFAGGPFILQQDWAPSHGSRSTLAVLEAHFPGFLDKNLWPASSPDLNPMDFSVWGMLEGKIAGKVFATVDDLKAALEVAWASIDDGYLRRTVNSAPIMLEWPTDNDPSRVNNKGPILSGSRIFGSQTLWVRWIFGYGYSLGTKFGYGFFGYDGSLGTVSLGTMDLWVRLLFGY</sequence>
<accession>A0A8R1EVG6</accession>
<reference evidence="1" key="2">
    <citation type="submission" date="2022-06" db="UniProtKB">
        <authorList>
            <consortium name="EnsemblMetazoa"/>
        </authorList>
    </citation>
    <scope>IDENTIFICATION</scope>
    <source>
        <strain evidence="1">DF5081</strain>
    </source>
</reference>
<dbReference type="InterPro" id="IPR036397">
    <property type="entry name" value="RNaseH_sf"/>
</dbReference>
<dbReference type="PANTHER" id="PTHR46068:SF1">
    <property type="entry name" value="TRANSPOSASE IS30-LIKE HTH DOMAIN-CONTAINING PROTEIN"/>
    <property type="match status" value="1"/>
</dbReference>
<dbReference type="EnsemblMetazoa" id="CJA42952a.1">
    <property type="protein sequence ID" value="CJA42952a.1"/>
    <property type="gene ID" value="WBGene00218800"/>
</dbReference>
<evidence type="ECO:0000313" key="1">
    <source>
        <dbReference type="EnsemblMetazoa" id="CJA42952a.1"/>
    </source>
</evidence>
<protein>
    <submittedName>
        <fullName evidence="1">Uncharacterized protein</fullName>
    </submittedName>
</protein>
<reference evidence="2" key="1">
    <citation type="submission" date="2010-08" db="EMBL/GenBank/DDBJ databases">
        <authorList>
            <consortium name="Caenorhabditis japonica Sequencing Consortium"/>
            <person name="Wilson R.K."/>
        </authorList>
    </citation>
    <scope>NUCLEOTIDE SEQUENCE [LARGE SCALE GENOMIC DNA]</scope>
    <source>
        <strain evidence="2">DF5081</strain>
    </source>
</reference>
<organism evidence="1 2">
    <name type="scientific">Caenorhabditis japonica</name>
    <dbReference type="NCBI Taxonomy" id="281687"/>
    <lineage>
        <taxon>Eukaryota</taxon>
        <taxon>Metazoa</taxon>
        <taxon>Ecdysozoa</taxon>
        <taxon>Nematoda</taxon>
        <taxon>Chromadorea</taxon>
        <taxon>Rhabditida</taxon>
        <taxon>Rhabditina</taxon>
        <taxon>Rhabditomorpha</taxon>
        <taxon>Rhabditoidea</taxon>
        <taxon>Rhabditidae</taxon>
        <taxon>Peloderinae</taxon>
        <taxon>Caenorhabditis</taxon>
    </lineage>
</organism>